<name>A0A368VVM6_9BACL</name>
<dbReference type="OrthoDB" id="20966at2"/>
<keyword evidence="1" id="KW-0067">ATP-binding</keyword>
<evidence type="ECO:0000259" key="2">
    <source>
        <dbReference type="PROSITE" id="PS50975"/>
    </source>
</evidence>
<dbReference type="SUPFAM" id="SSF56059">
    <property type="entry name" value="Glutathione synthetase ATP-binding domain-like"/>
    <property type="match status" value="1"/>
</dbReference>
<evidence type="ECO:0000313" key="4">
    <source>
        <dbReference type="Proteomes" id="UP000252415"/>
    </source>
</evidence>
<keyword evidence="1" id="KW-0547">Nucleotide-binding</keyword>
<dbReference type="Proteomes" id="UP000252415">
    <property type="component" value="Unassembled WGS sequence"/>
</dbReference>
<evidence type="ECO:0000256" key="1">
    <source>
        <dbReference type="PROSITE-ProRule" id="PRU00409"/>
    </source>
</evidence>
<dbReference type="GO" id="GO:0005524">
    <property type="term" value="F:ATP binding"/>
    <property type="evidence" value="ECO:0007669"/>
    <property type="project" value="UniProtKB-UniRule"/>
</dbReference>
<gene>
    <name evidence="3" type="ORF">DFP97_113156</name>
</gene>
<accession>A0A368VVM6</accession>
<evidence type="ECO:0000313" key="3">
    <source>
        <dbReference type="EMBL" id="RCW43483.1"/>
    </source>
</evidence>
<dbReference type="RefSeq" id="WP_114382064.1">
    <property type="nucleotide sequence ID" value="NZ_QPJD01000013.1"/>
</dbReference>
<dbReference type="EMBL" id="QPJD01000013">
    <property type="protein sequence ID" value="RCW43483.1"/>
    <property type="molecule type" value="Genomic_DNA"/>
</dbReference>
<dbReference type="AlphaFoldDB" id="A0A368VVM6"/>
<protein>
    <recommendedName>
        <fullName evidence="2">ATP-grasp domain-containing protein</fullName>
    </recommendedName>
</protein>
<dbReference type="PROSITE" id="PS50975">
    <property type="entry name" value="ATP_GRASP"/>
    <property type="match status" value="1"/>
</dbReference>
<feature type="domain" description="ATP-grasp" evidence="2">
    <location>
        <begin position="156"/>
        <end position="358"/>
    </location>
</feature>
<reference evidence="3 4" key="1">
    <citation type="submission" date="2018-07" db="EMBL/GenBank/DDBJ databases">
        <title>Genomic Encyclopedia of Type Strains, Phase III (KMG-III): the genomes of soil and plant-associated and newly described type strains.</title>
        <authorList>
            <person name="Whitman W."/>
        </authorList>
    </citation>
    <scope>NUCLEOTIDE SEQUENCE [LARGE SCALE GENOMIC DNA]</scope>
    <source>
        <strain evidence="3 4">CECT 7506</strain>
    </source>
</reference>
<comment type="caution">
    <text evidence="3">The sequence shown here is derived from an EMBL/GenBank/DDBJ whole genome shotgun (WGS) entry which is preliminary data.</text>
</comment>
<proteinExistence type="predicted"/>
<organism evidence="3 4">
    <name type="scientific">Paenibacillus prosopidis</name>
    <dbReference type="NCBI Taxonomy" id="630520"/>
    <lineage>
        <taxon>Bacteria</taxon>
        <taxon>Bacillati</taxon>
        <taxon>Bacillota</taxon>
        <taxon>Bacilli</taxon>
        <taxon>Bacillales</taxon>
        <taxon>Paenibacillaceae</taxon>
        <taxon>Paenibacillus</taxon>
    </lineage>
</organism>
<dbReference type="InterPro" id="IPR011761">
    <property type="entry name" value="ATP-grasp"/>
</dbReference>
<keyword evidence="4" id="KW-1185">Reference proteome</keyword>
<sequence>MTVSVHCGTFEAERYWRDLDLAVLPSLTDRSNKPIVDAMDEMLFAFCMHGDSLLTRGGMDKSHYDYLQSLGFRFKTNLHPLNPIFSPLSDPNIFQLLNDSGTSTPDELQTLLPEGARIEPFAVLPGAIETIQRYRLSSTLPHEDDVCRVNSKIYSVMMRERLGIPNIGEVIEHPDQLLSKGMRLLERGSLLIKDDYGVSGKGNMQIDSERTLQRLVSYLSSQVDRGKRMQFVLEPLVDRGSDFSCQFRLNVNGSFNLISLQQLRNVGYAYDGSYSADPSLFELLVSTGYFELMERIGALLNKDGYYGDVCVDSMLLRDGKIEPLVEINARKSMSLIKHYMDRYFEREDLKGCLTQVNVISSQPGNFSDVLERLEDTGILFAQSKGSGIIPLTSGTLFPRTNVNASGVYKGRLYAAIGYRTEEDLQNLSEGMKEVLIEYGLKLVV</sequence>
<dbReference type="GO" id="GO:0046872">
    <property type="term" value="F:metal ion binding"/>
    <property type="evidence" value="ECO:0007669"/>
    <property type="project" value="InterPro"/>
</dbReference>